<keyword evidence="2" id="KW-0732">Signal</keyword>
<dbReference type="AlphaFoldDB" id="A0AA35YR99"/>
<proteinExistence type="predicted"/>
<dbReference type="EMBL" id="OX465080">
    <property type="protein sequence ID" value="CAI9278669.1"/>
    <property type="molecule type" value="Genomic_DNA"/>
</dbReference>
<feature type="coiled-coil region" evidence="1">
    <location>
        <begin position="64"/>
        <end position="95"/>
    </location>
</feature>
<keyword evidence="4" id="KW-1185">Reference proteome</keyword>
<gene>
    <name evidence="3" type="ORF">LSALG_LOCUS18518</name>
</gene>
<accession>A0AA35YR99</accession>
<keyword evidence="1" id="KW-0175">Coiled coil</keyword>
<dbReference type="Proteomes" id="UP001177003">
    <property type="component" value="Chromosome 4"/>
</dbReference>
<evidence type="ECO:0000256" key="2">
    <source>
        <dbReference type="SAM" id="SignalP"/>
    </source>
</evidence>
<evidence type="ECO:0000313" key="4">
    <source>
        <dbReference type="Proteomes" id="UP001177003"/>
    </source>
</evidence>
<organism evidence="3 4">
    <name type="scientific">Lactuca saligna</name>
    <name type="common">Willowleaf lettuce</name>
    <dbReference type="NCBI Taxonomy" id="75948"/>
    <lineage>
        <taxon>Eukaryota</taxon>
        <taxon>Viridiplantae</taxon>
        <taxon>Streptophyta</taxon>
        <taxon>Embryophyta</taxon>
        <taxon>Tracheophyta</taxon>
        <taxon>Spermatophyta</taxon>
        <taxon>Magnoliopsida</taxon>
        <taxon>eudicotyledons</taxon>
        <taxon>Gunneridae</taxon>
        <taxon>Pentapetalae</taxon>
        <taxon>asterids</taxon>
        <taxon>campanulids</taxon>
        <taxon>Asterales</taxon>
        <taxon>Asteraceae</taxon>
        <taxon>Cichorioideae</taxon>
        <taxon>Cichorieae</taxon>
        <taxon>Lactucinae</taxon>
        <taxon>Lactuca</taxon>
    </lineage>
</organism>
<evidence type="ECO:0000256" key="1">
    <source>
        <dbReference type="SAM" id="Coils"/>
    </source>
</evidence>
<sequence length="155" mass="18342">MNQMMMTSWYLLLICSSFLRRIMLSCQVERLDVQFRSFEYEIQKLHDVAKERHDLFVGKVTKMKESMDQKMDELKSELDNEVEKMEHNYTLLHNKVDVVATAITKLVEFNTDYSTKLEEKLEKDSQVFEKIEEFLSSIKETILKVDLSNQSSVSQ</sequence>
<protein>
    <submittedName>
        <fullName evidence="3">Uncharacterized protein</fullName>
    </submittedName>
</protein>
<name>A0AA35YR99_LACSI</name>
<reference evidence="3" key="1">
    <citation type="submission" date="2023-04" db="EMBL/GenBank/DDBJ databases">
        <authorList>
            <person name="Vijverberg K."/>
            <person name="Xiong W."/>
            <person name="Schranz E."/>
        </authorList>
    </citation>
    <scope>NUCLEOTIDE SEQUENCE</scope>
</reference>
<feature type="signal peptide" evidence="2">
    <location>
        <begin position="1"/>
        <end position="25"/>
    </location>
</feature>
<evidence type="ECO:0000313" key="3">
    <source>
        <dbReference type="EMBL" id="CAI9278669.1"/>
    </source>
</evidence>
<feature type="chain" id="PRO_5041305177" evidence="2">
    <location>
        <begin position="26"/>
        <end position="155"/>
    </location>
</feature>